<gene>
    <name evidence="1" type="ORF">NT26_2399</name>
</gene>
<proteinExistence type="predicted"/>
<sequence>MVLLGDQRRRHGDDVAGGADQETVLVGLEEGGEGALGRLAGDRIEFDRADHTDVADVDHVRQVLQRMQAVLPVGRHVAGPVEEAFLLVGFQRCEAGGGGNRIARIGVAVEELDHVLRATHEGVVDLGADENGTHRDDPVGKALGRRHDIGRDAVVLRGERRSHAAETGDDLVEDQQDAVPSADIAELLKVALRRNEDAGGAGHRFDDDGGDGRSIMQGDDALQLGGEVATMFGLAAGEGILARLMGVRHVVDAGEQRAEHLTVGDDAADGDAAEVDAVIAALAAYQAEARTVALHAMIGEGDLESGVDRLGAGIGVEDVVQAFRCDVHQAIGKLEGLRMAELEGGSIIQFACLFANRLGDLRPAVAGIDAPEAGRRIENLAPVMRRIVHILCTDEEARLLLELAVCRERHPERAKIVRRGVEAVGHDMLPVRQRPAFLTTWSNYQGALRRQAWRLAHQRVVSREIEAQAALQNAFCVVMSALSSGGCELGLKRRAVDILERFEDLQHGR</sequence>
<accession>L0NGB0</accession>
<keyword evidence="2" id="KW-1185">Reference proteome</keyword>
<protein>
    <submittedName>
        <fullName evidence="1">Uncharacterized protein</fullName>
    </submittedName>
</protein>
<reference evidence="1 2" key="1">
    <citation type="journal article" date="2013" name="Genome Biol. Evol.">
        <title>Life in an arsenic-containing gold mine: genome and physiology of the autotrophic arsenite-oxidizing bacterium rhizobium sp. NT-26.</title>
        <authorList>
            <person name="Andres J."/>
            <person name="Arsene-Ploetze F."/>
            <person name="Barbe V."/>
            <person name="Brochier-Armanet C."/>
            <person name="Cleiss-Arnold J."/>
            <person name="Coppee J.Y."/>
            <person name="Dillies M.A."/>
            <person name="Geist"/>
            <person name="L"/>
            <person name="Joublin A."/>
            <person name="Koechler S."/>
            <person name="Lassalle F."/>
            <person name="Marchal M."/>
            <person name="Medigue C."/>
            <person name="Muller D."/>
            <person name="Nesme X."/>
            <person name="Plewniak F."/>
            <person name="Proux C."/>
            <person name="Ramirez-Bahena M.H."/>
            <person name="Schenowitz C."/>
            <person name="Sismeiro O."/>
            <person name="Vallenet D."/>
            <person name="Santini J.M."/>
            <person name="Bertin P.N."/>
        </authorList>
    </citation>
    <scope>NUCLEOTIDE SEQUENCE [LARGE SCALE GENOMIC DNA]</scope>
    <source>
        <strain evidence="1 2">NT-26</strain>
    </source>
</reference>
<dbReference type="AlphaFoldDB" id="L0NGB0"/>
<evidence type="ECO:0000313" key="1">
    <source>
        <dbReference type="EMBL" id="CCF20123.1"/>
    </source>
</evidence>
<dbReference type="Proteomes" id="UP000010792">
    <property type="component" value="Chromosome"/>
</dbReference>
<dbReference type="KEGG" id="rht:NT26_2399"/>
<dbReference type="EMBL" id="FO082820">
    <property type="protein sequence ID" value="CCF20123.1"/>
    <property type="molecule type" value="Genomic_DNA"/>
</dbReference>
<organism evidence="1 2">
    <name type="scientific">Pseudorhizobium banfieldiae</name>
    <dbReference type="NCBI Taxonomy" id="1125847"/>
    <lineage>
        <taxon>Bacteria</taxon>
        <taxon>Pseudomonadati</taxon>
        <taxon>Pseudomonadota</taxon>
        <taxon>Alphaproteobacteria</taxon>
        <taxon>Hyphomicrobiales</taxon>
        <taxon>Rhizobiaceae</taxon>
        <taxon>Rhizobium/Agrobacterium group</taxon>
        <taxon>Pseudorhizobium</taxon>
    </lineage>
</organism>
<evidence type="ECO:0000313" key="2">
    <source>
        <dbReference type="Proteomes" id="UP000010792"/>
    </source>
</evidence>
<name>L0NGB0_9HYPH</name>